<evidence type="ECO:0000256" key="1">
    <source>
        <dbReference type="SAM" id="MobiDB-lite"/>
    </source>
</evidence>
<feature type="compositionally biased region" description="Basic and acidic residues" evidence="1">
    <location>
        <begin position="10"/>
        <end position="35"/>
    </location>
</feature>
<evidence type="ECO:0000313" key="2">
    <source>
        <dbReference type="EMBL" id="OGG87174.1"/>
    </source>
</evidence>
<dbReference type="EMBL" id="MFMO01000035">
    <property type="protein sequence ID" value="OGG87174.1"/>
    <property type="molecule type" value="Genomic_DNA"/>
</dbReference>
<name>A0A1F6FMU3_9BACT</name>
<dbReference type="Proteomes" id="UP000177968">
    <property type="component" value="Unassembled WGS sequence"/>
</dbReference>
<dbReference type="AlphaFoldDB" id="A0A1F6FMU3"/>
<evidence type="ECO:0000313" key="3">
    <source>
        <dbReference type="Proteomes" id="UP000177968"/>
    </source>
</evidence>
<accession>A0A1F6FMU3</accession>
<proteinExistence type="predicted"/>
<protein>
    <submittedName>
        <fullName evidence="2">Uncharacterized protein</fullName>
    </submittedName>
</protein>
<sequence>MGELIQGPWKGDRARTRIEKREAKSPSDTTPKLEDLREQERGVFARNIVNKWHSQFDRTHEDYKIFKIIVEKYTMKDIESLLDKHRSIPGNYNPIFMYVVATEYLRRQNEAFPSDKVLDNLKPLEDDALKLLNKLYDLLEKESEFVINNEEVNREKGRFLEIRGKEGAVALEDDIRAALKEKFKGASEERERFQSVLGLLYAYLRIS</sequence>
<feature type="region of interest" description="Disordered" evidence="1">
    <location>
        <begin position="1"/>
        <end position="35"/>
    </location>
</feature>
<organism evidence="2 3">
    <name type="scientific">Candidatus Kaiserbacteria bacterium RIFCSPLOWO2_12_FULL_50_28</name>
    <dbReference type="NCBI Taxonomy" id="1798527"/>
    <lineage>
        <taxon>Bacteria</taxon>
        <taxon>Candidatus Kaiseribacteriota</taxon>
    </lineage>
</organism>
<reference evidence="2 3" key="1">
    <citation type="journal article" date="2016" name="Nat. Commun.">
        <title>Thousands of microbial genomes shed light on interconnected biogeochemical processes in an aquifer system.</title>
        <authorList>
            <person name="Anantharaman K."/>
            <person name="Brown C.T."/>
            <person name="Hug L.A."/>
            <person name="Sharon I."/>
            <person name="Castelle C.J."/>
            <person name="Probst A.J."/>
            <person name="Thomas B.C."/>
            <person name="Singh A."/>
            <person name="Wilkins M.J."/>
            <person name="Karaoz U."/>
            <person name="Brodie E.L."/>
            <person name="Williams K.H."/>
            <person name="Hubbard S.S."/>
            <person name="Banfield J.F."/>
        </authorList>
    </citation>
    <scope>NUCLEOTIDE SEQUENCE [LARGE SCALE GENOMIC DNA]</scope>
</reference>
<gene>
    <name evidence="2" type="ORF">A3H15_00020</name>
</gene>
<comment type="caution">
    <text evidence="2">The sequence shown here is derived from an EMBL/GenBank/DDBJ whole genome shotgun (WGS) entry which is preliminary data.</text>
</comment>